<evidence type="ECO:0000313" key="17">
    <source>
        <dbReference type="EMBL" id="AGO02004.1"/>
    </source>
</evidence>
<evidence type="ECO:0000256" key="7">
    <source>
        <dbReference type="ARBA" id="ARBA00022692"/>
    </source>
</evidence>
<evidence type="ECO:0000256" key="12">
    <source>
        <dbReference type="ARBA" id="ARBA00023128"/>
    </source>
</evidence>
<evidence type="ECO:0000256" key="10">
    <source>
        <dbReference type="ARBA" id="ARBA00022989"/>
    </source>
</evidence>
<gene>
    <name evidence="17" type="primary">ND6</name>
</gene>
<reference evidence="17" key="1">
    <citation type="journal article" date="2014" name="Mitochondrial DNA">
        <title>The complete mitochondrial genome of the longhorn beetle, Massicus raddei.</title>
        <authorList>
            <person name="Wang Y.T."/>
            <person name="Liu Y.X."/>
            <person name="Tong X.L."/>
            <person name="Ren Q.P."/>
            <person name="Jiang G.F."/>
        </authorList>
    </citation>
    <scope>NUCLEOTIDE SEQUENCE</scope>
</reference>
<dbReference type="RefSeq" id="YP_009024422.1">
    <property type="nucleotide sequence ID" value="NC_023937.1"/>
</dbReference>
<sequence>MMPILFTISWLLSSMFIFLNHPLSLGLILLLQTINVSLMSGMMNFNYWFSYIIFLVMIGGMLVLFIYMTSVASNEKFKFSSKLFAMFLMFAILGAVLTFSDYFIFSYNLHSYEMMPQDSLTSNELSMIKYMNWPSSSIMYMVISYLLLALIAVVKITNVEYGPLRQKF</sequence>
<comment type="subcellular location">
    <subcellularLocation>
        <location evidence="1">Mitochondrion membrane</location>
        <topology evidence="1">Multi-pass membrane protein</topology>
    </subcellularLocation>
</comment>
<feature type="transmembrane region" description="Helical" evidence="16">
    <location>
        <begin position="83"/>
        <end position="105"/>
    </location>
</feature>
<evidence type="ECO:0000256" key="16">
    <source>
        <dbReference type="SAM" id="Phobius"/>
    </source>
</evidence>
<evidence type="ECO:0000256" key="6">
    <source>
        <dbReference type="ARBA" id="ARBA00022660"/>
    </source>
</evidence>
<name>X2CEK1_MASRA</name>
<evidence type="ECO:0000256" key="2">
    <source>
        <dbReference type="ARBA" id="ARBA00005698"/>
    </source>
</evidence>
<evidence type="ECO:0000256" key="8">
    <source>
        <dbReference type="ARBA" id="ARBA00022967"/>
    </source>
</evidence>
<keyword evidence="13 16" id="KW-0472">Membrane</keyword>
<comment type="catalytic activity">
    <reaction evidence="15">
        <text>a ubiquinone + NADH + 5 H(+)(in) = a ubiquinol + NAD(+) + 4 H(+)(out)</text>
        <dbReference type="Rhea" id="RHEA:29091"/>
        <dbReference type="Rhea" id="RHEA-COMP:9565"/>
        <dbReference type="Rhea" id="RHEA-COMP:9566"/>
        <dbReference type="ChEBI" id="CHEBI:15378"/>
        <dbReference type="ChEBI" id="CHEBI:16389"/>
        <dbReference type="ChEBI" id="CHEBI:17976"/>
        <dbReference type="ChEBI" id="CHEBI:57540"/>
        <dbReference type="ChEBI" id="CHEBI:57945"/>
        <dbReference type="EC" id="7.1.1.2"/>
    </reaction>
</comment>
<evidence type="ECO:0000256" key="15">
    <source>
        <dbReference type="ARBA" id="ARBA00049551"/>
    </source>
</evidence>
<dbReference type="EC" id="7.1.1.2" evidence="3"/>
<proteinExistence type="inferred from homology"/>
<keyword evidence="11" id="KW-0520">NAD</keyword>
<keyword evidence="6" id="KW-0679">Respiratory chain</keyword>
<evidence type="ECO:0000256" key="3">
    <source>
        <dbReference type="ARBA" id="ARBA00012944"/>
    </source>
</evidence>
<dbReference type="PANTHER" id="PTHR11435">
    <property type="entry name" value="NADH UBIQUINONE OXIDOREDUCTASE SUBUNIT ND6"/>
    <property type="match status" value="1"/>
</dbReference>
<keyword evidence="10 16" id="KW-1133">Transmembrane helix</keyword>
<keyword evidence="7 16" id="KW-0812">Transmembrane</keyword>
<dbReference type="CTD" id="4541"/>
<evidence type="ECO:0000256" key="4">
    <source>
        <dbReference type="ARBA" id="ARBA00021095"/>
    </source>
</evidence>
<comment type="similarity">
    <text evidence="2">Belongs to the complex I subunit 6 family.</text>
</comment>
<dbReference type="PANTHER" id="PTHR11435:SF1">
    <property type="entry name" value="NADH-UBIQUINONE OXIDOREDUCTASE CHAIN 6"/>
    <property type="match status" value="1"/>
</dbReference>
<dbReference type="GO" id="GO:0008137">
    <property type="term" value="F:NADH dehydrogenase (ubiquinone) activity"/>
    <property type="evidence" value="ECO:0007669"/>
    <property type="project" value="UniProtKB-EC"/>
</dbReference>
<evidence type="ECO:0000256" key="14">
    <source>
        <dbReference type="ARBA" id="ARBA00031019"/>
    </source>
</evidence>
<evidence type="ECO:0000256" key="1">
    <source>
        <dbReference type="ARBA" id="ARBA00004225"/>
    </source>
</evidence>
<dbReference type="GeneID" id="18984300"/>
<geneLocation type="mitochondrion" evidence="17"/>
<evidence type="ECO:0000256" key="13">
    <source>
        <dbReference type="ARBA" id="ARBA00023136"/>
    </source>
</evidence>
<organism evidence="17">
    <name type="scientific">Massicus raddei</name>
    <name type="common">Deep mountain longhorn beetle</name>
    <name type="synonym">Neocerambyx raddei</name>
    <dbReference type="NCBI Taxonomy" id="157316"/>
    <lineage>
        <taxon>Eukaryota</taxon>
        <taxon>Metazoa</taxon>
        <taxon>Ecdysozoa</taxon>
        <taxon>Arthropoda</taxon>
        <taxon>Hexapoda</taxon>
        <taxon>Insecta</taxon>
        <taxon>Pterygota</taxon>
        <taxon>Neoptera</taxon>
        <taxon>Endopterygota</taxon>
        <taxon>Coleoptera</taxon>
        <taxon>Polyphaga</taxon>
        <taxon>Cucujiformia</taxon>
        <taxon>Chrysomeloidea</taxon>
        <taxon>Cerambycidae</taxon>
        <taxon>Cerambycinae</taxon>
        <taxon>Cerambycini</taxon>
        <taxon>Massicus</taxon>
    </lineage>
</organism>
<keyword evidence="5" id="KW-0813">Transport</keyword>
<keyword evidence="8" id="KW-1278">Translocase</keyword>
<feature type="transmembrane region" description="Helical" evidence="16">
    <location>
        <begin position="48"/>
        <end position="71"/>
    </location>
</feature>
<keyword evidence="9" id="KW-0249">Electron transport</keyword>
<evidence type="ECO:0000256" key="9">
    <source>
        <dbReference type="ARBA" id="ARBA00022982"/>
    </source>
</evidence>
<evidence type="ECO:0000256" key="11">
    <source>
        <dbReference type="ARBA" id="ARBA00023027"/>
    </source>
</evidence>
<dbReference type="EMBL" id="KC751569">
    <property type="protein sequence ID" value="AGO02004.1"/>
    <property type="molecule type" value="Genomic_DNA"/>
</dbReference>
<dbReference type="GO" id="GO:0031966">
    <property type="term" value="C:mitochondrial membrane"/>
    <property type="evidence" value="ECO:0007669"/>
    <property type="project" value="UniProtKB-SubCell"/>
</dbReference>
<feature type="transmembrane region" description="Helical" evidence="16">
    <location>
        <begin position="137"/>
        <end position="157"/>
    </location>
</feature>
<dbReference type="AlphaFoldDB" id="X2CEK1"/>
<accession>X2CEK1</accession>
<keyword evidence="12 17" id="KW-0496">Mitochondrion</keyword>
<evidence type="ECO:0000256" key="5">
    <source>
        <dbReference type="ARBA" id="ARBA00022448"/>
    </source>
</evidence>
<dbReference type="InterPro" id="IPR050269">
    <property type="entry name" value="ComplexI_Subunit6"/>
</dbReference>
<protein>
    <recommendedName>
        <fullName evidence="4">NADH-ubiquinone oxidoreductase chain 6</fullName>
        <ecNumber evidence="3">7.1.1.2</ecNumber>
    </recommendedName>
    <alternativeName>
        <fullName evidence="14">NADH dehydrogenase subunit 6</fullName>
    </alternativeName>
</protein>